<evidence type="ECO:0000259" key="4">
    <source>
        <dbReference type="PROSITE" id="PS50014"/>
    </source>
</evidence>
<evidence type="ECO:0000256" key="2">
    <source>
        <dbReference type="PROSITE-ProRule" id="PRU00035"/>
    </source>
</evidence>
<dbReference type="SMART" id="SM00297">
    <property type="entry name" value="BROMO"/>
    <property type="match status" value="1"/>
</dbReference>
<dbReference type="InterPro" id="IPR036427">
    <property type="entry name" value="Bromodomain-like_sf"/>
</dbReference>
<dbReference type="EMBL" id="JBJXBP010000007">
    <property type="protein sequence ID" value="KAL3820197.1"/>
    <property type="molecule type" value="Genomic_DNA"/>
</dbReference>
<evidence type="ECO:0000256" key="3">
    <source>
        <dbReference type="SAM" id="Coils"/>
    </source>
</evidence>
<organism evidence="5 6">
    <name type="scientific">Penstemon smallii</name>
    <dbReference type="NCBI Taxonomy" id="265156"/>
    <lineage>
        <taxon>Eukaryota</taxon>
        <taxon>Viridiplantae</taxon>
        <taxon>Streptophyta</taxon>
        <taxon>Embryophyta</taxon>
        <taxon>Tracheophyta</taxon>
        <taxon>Spermatophyta</taxon>
        <taxon>Magnoliopsida</taxon>
        <taxon>eudicotyledons</taxon>
        <taxon>Gunneridae</taxon>
        <taxon>Pentapetalae</taxon>
        <taxon>asterids</taxon>
        <taxon>lamiids</taxon>
        <taxon>Lamiales</taxon>
        <taxon>Plantaginaceae</taxon>
        <taxon>Cheloneae</taxon>
        <taxon>Penstemon</taxon>
    </lineage>
</organism>
<proteinExistence type="predicted"/>
<accession>A0ABD3S6W1</accession>
<dbReference type="SUPFAM" id="SSF47370">
    <property type="entry name" value="Bromodomain"/>
    <property type="match status" value="1"/>
</dbReference>
<keyword evidence="1 2" id="KW-0103">Bromodomain</keyword>
<sequence length="560" mass="63705">MVTEDQSRNQVYSSIQHLRLPNMTPENSILRRKLKFKITTKGILNISEEKSCEHVAEVSSKKRRPESLHDGQRVKIRKMDRNVKLQCGNILKELMGHPYGYIFSEPVDPVKLNIPDYFSIISDPMDLGTIKNKLERNMYFRVEEFASDVRLTFSNAMTYNPPEGDVHKIAKFLNVNFSMKWKSLESKLNRERSNVSGSNDQVSKKITQKVTMPSEEKENLKSVLVEVLSRRMTEKVHTVFQKFGLTGLKGKRLQSYIDSIDDETLWKLRKELKGYFDARAGKVEPMIMEKKRSLLTEKPVQKGADKFSRSCGAFAPHKQSFDSTADKCCSCGSLKCHCQFKNASAQASSEISSGRSSEHGPCGDSKLNFELKYPLTSNTNPLGPDSDGPGVVVNEESISNLSTPDTTSNEGWTCFNVQMSPKKALRAAMLKRRFAATIYKATHQGEDSNPGRIDLERERLERIQKEIKAAEVAIQTELKMQREREREAARMSLLKMEKTVDFDENLRILKELEMMCCISPSNLSDCENPLAQLGLFIKDDYLEEEEEDAMFNGEDGEILL</sequence>
<evidence type="ECO:0000256" key="1">
    <source>
        <dbReference type="ARBA" id="ARBA00023117"/>
    </source>
</evidence>
<dbReference type="PRINTS" id="PR00503">
    <property type="entry name" value="BROMODOMAIN"/>
</dbReference>
<dbReference type="PANTHER" id="PTHR46136:SF19">
    <property type="entry name" value="TRANSCRIPTION FACTOR GTE12"/>
    <property type="match status" value="1"/>
</dbReference>
<feature type="coiled-coil region" evidence="3">
    <location>
        <begin position="453"/>
        <end position="480"/>
    </location>
</feature>
<reference evidence="5 6" key="1">
    <citation type="submission" date="2024-12" db="EMBL/GenBank/DDBJ databases">
        <title>The unique morphological basis and parallel evolutionary history of personate flowers in Penstemon.</title>
        <authorList>
            <person name="Depatie T.H."/>
            <person name="Wessinger C.A."/>
        </authorList>
    </citation>
    <scope>NUCLEOTIDE SEQUENCE [LARGE SCALE GENOMIC DNA]</scope>
    <source>
        <strain evidence="5">WTNN_2</strain>
        <tissue evidence="5">Leaf</tissue>
    </source>
</reference>
<dbReference type="AlphaFoldDB" id="A0ABD3S6W1"/>
<protein>
    <recommendedName>
        <fullName evidence="4">Bromo domain-containing protein</fullName>
    </recommendedName>
</protein>
<keyword evidence="3" id="KW-0175">Coiled coil</keyword>
<name>A0ABD3S6W1_9LAMI</name>
<evidence type="ECO:0000313" key="6">
    <source>
        <dbReference type="Proteomes" id="UP001634393"/>
    </source>
</evidence>
<dbReference type="InterPro" id="IPR052442">
    <property type="entry name" value="Env_Response_Regulator"/>
</dbReference>
<dbReference type="PANTHER" id="PTHR46136">
    <property type="entry name" value="TRANSCRIPTION FACTOR GTE8"/>
    <property type="match status" value="1"/>
</dbReference>
<keyword evidence="6" id="KW-1185">Reference proteome</keyword>
<feature type="domain" description="Bromo" evidence="4">
    <location>
        <begin position="95"/>
        <end position="167"/>
    </location>
</feature>
<dbReference type="PROSITE" id="PS50014">
    <property type="entry name" value="BROMODOMAIN_2"/>
    <property type="match status" value="1"/>
</dbReference>
<comment type="caution">
    <text evidence="5">The sequence shown here is derived from an EMBL/GenBank/DDBJ whole genome shotgun (WGS) entry which is preliminary data.</text>
</comment>
<dbReference type="Pfam" id="PF00439">
    <property type="entry name" value="Bromodomain"/>
    <property type="match status" value="1"/>
</dbReference>
<dbReference type="Gene3D" id="1.20.920.10">
    <property type="entry name" value="Bromodomain-like"/>
    <property type="match status" value="1"/>
</dbReference>
<evidence type="ECO:0000313" key="5">
    <source>
        <dbReference type="EMBL" id="KAL3820197.1"/>
    </source>
</evidence>
<dbReference type="InterPro" id="IPR001487">
    <property type="entry name" value="Bromodomain"/>
</dbReference>
<gene>
    <name evidence="5" type="ORF">ACJIZ3_006102</name>
</gene>
<dbReference type="Proteomes" id="UP001634393">
    <property type="component" value="Unassembled WGS sequence"/>
</dbReference>